<accession>A0A9N7VQG3</accession>
<keyword evidence="2" id="KW-1185">Reference proteome</keyword>
<comment type="caution">
    <text evidence="1">The sequence shown here is derived from an EMBL/GenBank/DDBJ whole genome shotgun (WGS) entry which is preliminary data.</text>
</comment>
<dbReference type="EMBL" id="CADEAL010004192">
    <property type="protein sequence ID" value="CAB1453890.1"/>
    <property type="molecule type" value="Genomic_DNA"/>
</dbReference>
<proteinExistence type="predicted"/>
<name>A0A9N7VQG3_PLEPL</name>
<dbReference type="AlphaFoldDB" id="A0A9N7VQG3"/>
<evidence type="ECO:0000313" key="1">
    <source>
        <dbReference type="EMBL" id="CAB1453890.1"/>
    </source>
</evidence>
<reference evidence="1" key="1">
    <citation type="submission" date="2020-03" db="EMBL/GenBank/DDBJ databases">
        <authorList>
            <person name="Weist P."/>
        </authorList>
    </citation>
    <scope>NUCLEOTIDE SEQUENCE</scope>
</reference>
<protein>
    <submittedName>
        <fullName evidence="1">Uncharacterized protein</fullName>
    </submittedName>
</protein>
<sequence>MPMGGLNLSVNAVTRTTQAVTHLAYSHFISTSDPDNDYRTQEVDPAFKRSVKSCGSSVQGFAVRNLIQRPQRVPRRVCSLSKKFNKRPLPKPPPEDKYYIVLLTLIVTTLALDNILTATLQSPVLSTLTLVLNSRTPQAPRRRIYYLI</sequence>
<evidence type="ECO:0000313" key="2">
    <source>
        <dbReference type="Proteomes" id="UP001153269"/>
    </source>
</evidence>
<organism evidence="1 2">
    <name type="scientific">Pleuronectes platessa</name>
    <name type="common">European plaice</name>
    <dbReference type="NCBI Taxonomy" id="8262"/>
    <lineage>
        <taxon>Eukaryota</taxon>
        <taxon>Metazoa</taxon>
        <taxon>Chordata</taxon>
        <taxon>Craniata</taxon>
        <taxon>Vertebrata</taxon>
        <taxon>Euteleostomi</taxon>
        <taxon>Actinopterygii</taxon>
        <taxon>Neopterygii</taxon>
        <taxon>Teleostei</taxon>
        <taxon>Neoteleostei</taxon>
        <taxon>Acanthomorphata</taxon>
        <taxon>Carangaria</taxon>
        <taxon>Pleuronectiformes</taxon>
        <taxon>Pleuronectoidei</taxon>
        <taxon>Pleuronectidae</taxon>
        <taxon>Pleuronectes</taxon>
    </lineage>
</organism>
<gene>
    <name evidence="1" type="ORF">PLEPLA_LOCUS41650</name>
</gene>
<dbReference type="Proteomes" id="UP001153269">
    <property type="component" value="Unassembled WGS sequence"/>
</dbReference>